<evidence type="ECO:0000313" key="3">
    <source>
        <dbReference type="EMBL" id="XBO75803.1"/>
    </source>
</evidence>
<dbReference type="InterPro" id="IPR013342">
    <property type="entry name" value="Mandelate_racemase_C"/>
</dbReference>
<dbReference type="CDD" id="cd03316">
    <property type="entry name" value="MR_like"/>
    <property type="match status" value="1"/>
</dbReference>
<dbReference type="SFLD" id="SFLDS00001">
    <property type="entry name" value="Enolase"/>
    <property type="match status" value="1"/>
</dbReference>
<dbReference type="InterPro" id="IPR034593">
    <property type="entry name" value="DgoD-like"/>
</dbReference>
<name>A0AAU7KXE3_9GAMM</name>
<accession>A0AAU7KXE3</accession>
<reference evidence="3" key="1">
    <citation type="submission" date="2022-06" db="EMBL/GenBank/DDBJ databases">
        <title>A novel DMS-producing enzyme.</title>
        <authorList>
            <person name="Zhang Y."/>
        </authorList>
    </citation>
    <scope>NUCLEOTIDE SEQUENCE</scope>
    <source>
        <strain evidence="3">H10-59</strain>
    </source>
</reference>
<dbReference type="SMART" id="SM00922">
    <property type="entry name" value="MR_MLE"/>
    <property type="match status" value="1"/>
</dbReference>
<proteinExistence type="predicted"/>
<dbReference type="InterPro" id="IPR029017">
    <property type="entry name" value="Enolase-like_N"/>
</dbReference>
<dbReference type="GO" id="GO:0016829">
    <property type="term" value="F:lyase activity"/>
    <property type="evidence" value="ECO:0007669"/>
    <property type="project" value="UniProtKB-KW"/>
</dbReference>
<dbReference type="EMBL" id="CP098828">
    <property type="protein sequence ID" value="XBO75803.1"/>
    <property type="molecule type" value="Genomic_DNA"/>
</dbReference>
<dbReference type="Gene3D" id="3.20.20.120">
    <property type="entry name" value="Enolase-like C-terminal domain"/>
    <property type="match status" value="1"/>
</dbReference>
<keyword evidence="1" id="KW-0456">Lyase</keyword>
<dbReference type="PANTHER" id="PTHR48080:SF2">
    <property type="entry name" value="D-GALACTONATE DEHYDRATASE"/>
    <property type="match status" value="1"/>
</dbReference>
<evidence type="ECO:0000256" key="1">
    <source>
        <dbReference type="ARBA" id="ARBA00023239"/>
    </source>
</evidence>
<gene>
    <name evidence="3" type="ORF">NFG57_03195</name>
</gene>
<dbReference type="SUPFAM" id="SSF51604">
    <property type="entry name" value="Enolase C-terminal domain-like"/>
    <property type="match status" value="1"/>
</dbReference>
<dbReference type="SUPFAM" id="SSF54826">
    <property type="entry name" value="Enolase N-terminal domain-like"/>
    <property type="match status" value="1"/>
</dbReference>
<dbReference type="RefSeq" id="WP_348815343.1">
    <property type="nucleotide sequence ID" value="NZ_CP098828.1"/>
</dbReference>
<dbReference type="InterPro" id="IPR013341">
    <property type="entry name" value="Mandelate_racemase_N_dom"/>
</dbReference>
<organism evidence="3">
    <name type="scientific">Halomonas sp. H10-59</name>
    <dbReference type="NCBI Taxonomy" id="2950874"/>
    <lineage>
        <taxon>Bacteria</taxon>
        <taxon>Pseudomonadati</taxon>
        <taxon>Pseudomonadota</taxon>
        <taxon>Gammaproteobacteria</taxon>
        <taxon>Oceanospirillales</taxon>
        <taxon>Halomonadaceae</taxon>
        <taxon>Halomonas</taxon>
    </lineage>
</organism>
<dbReference type="Gene3D" id="3.30.390.10">
    <property type="entry name" value="Enolase-like, N-terminal domain"/>
    <property type="match status" value="1"/>
</dbReference>
<dbReference type="InterPro" id="IPR036849">
    <property type="entry name" value="Enolase-like_C_sf"/>
</dbReference>
<dbReference type="PROSITE" id="PS00908">
    <property type="entry name" value="MR_MLE_1"/>
    <property type="match status" value="1"/>
</dbReference>
<evidence type="ECO:0000259" key="2">
    <source>
        <dbReference type="SMART" id="SM00922"/>
    </source>
</evidence>
<sequence length="405" mass="44147">MKIQRIETLRPAARPSLIWVRVHTEDGLVGLGESWFGTDAIDADVHGRLAPLLLGEDASRIEALHRKMQPYVGFGGTSAETRALSAIDVALWDLAGQRAGLPLHDLLGGATRARVPLYNTCAGPDYVSKSAEVRPDNFGIKGGSGDDRASSRPRYEDLDAFLERPAELAAELLEMGISAMKIWPFDFAEGARHGMSISPADLNRALWPFEEIRRVHGDRMRLKAELHGLWSLPAARTICQALAPIDPDWIEDPLWMDRFDQLGELADTCVPLAGGETLGGLGQIRDLLHRGRIHTPIIDVTWGGGVSFARKAAALAEAEGRPIAFHDCSGPVTLAVSTHLAMALANVAEQEFTRAFYYGWYADCVEGLPPVEDGMIRVSGEPGLGVRLNPEMLKGDALHRRLSES</sequence>
<dbReference type="AlphaFoldDB" id="A0AAU7KXE3"/>
<dbReference type="SFLD" id="SFLDG00179">
    <property type="entry name" value="mandelate_racemase"/>
    <property type="match status" value="1"/>
</dbReference>
<feature type="domain" description="Mandelate racemase/muconate lactonizing enzyme C-terminal" evidence="2">
    <location>
        <begin position="162"/>
        <end position="271"/>
    </location>
</feature>
<dbReference type="Pfam" id="PF02746">
    <property type="entry name" value="MR_MLE_N"/>
    <property type="match status" value="1"/>
</dbReference>
<dbReference type="InterPro" id="IPR018110">
    <property type="entry name" value="Mandel_Rmase/mucon_lact_enz_CS"/>
</dbReference>
<dbReference type="InterPro" id="IPR029065">
    <property type="entry name" value="Enolase_C-like"/>
</dbReference>
<dbReference type="PANTHER" id="PTHR48080">
    <property type="entry name" value="D-GALACTONATE DEHYDRATASE-RELATED"/>
    <property type="match status" value="1"/>
</dbReference>
<dbReference type="Pfam" id="PF13378">
    <property type="entry name" value="MR_MLE_C"/>
    <property type="match status" value="1"/>
</dbReference>
<dbReference type="GO" id="GO:0009063">
    <property type="term" value="P:amino acid catabolic process"/>
    <property type="evidence" value="ECO:0007669"/>
    <property type="project" value="InterPro"/>
</dbReference>
<protein>
    <submittedName>
        <fullName evidence="3">Mandelate racemase/muconate lactonizing enzyme family protein</fullName>
    </submittedName>
</protein>